<dbReference type="InterPro" id="IPR011009">
    <property type="entry name" value="Kinase-like_dom_sf"/>
</dbReference>
<dbReference type="PROSITE" id="PS50011">
    <property type="entry name" value="PROTEIN_KINASE_DOM"/>
    <property type="match status" value="1"/>
</dbReference>
<dbReference type="Gene3D" id="3.30.200.20">
    <property type="entry name" value="Phosphorylase Kinase, domain 1"/>
    <property type="match status" value="1"/>
</dbReference>
<comment type="caution">
    <text evidence="2">The sequence shown here is derived from an EMBL/GenBank/DDBJ whole genome shotgun (WGS) entry which is preliminary data.</text>
</comment>
<evidence type="ECO:0000313" key="2">
    <source>
        <dbReference type="EMBL" id="GAG17919.1"/>
    </source>
</evidence>
<sequence>MLGKTISHYKILEKLGEGGMGVVYKAEDMKLDRFVALK</sequence>
<accession>X0VI13</accession>
<gene>
    <name evidence="2" type="ORF">S01H1_50787</name>
</gene>
<feature type="non-terminal residue" evidence="2">
    <location>
        <position position="38"/>
    </location>
</feature>
<proteinExistence type="predicted"/>
<reference evidence="2" key="1">
    <citation type="journal article" date="2014" name="Front. Microbiol.">
        <title>High frequency of phylogenetically diverse reductive dehalogenase-homologous genes in deep subseafloor sedimentary metagenomes.</title>
        <authorList>
            <person name="Kawai M."/>
            <person name="Futagami T."/>
            <person name="Toyoda A."/>
            <person name="Takaki Y."/>
            <person name="Nishi S."/>
            <person name="Hori S."/>
            <person name="Arai W."/>
            <person name="Tsubouchi T."/>
            <person name="Morono Y."/>
            <person name="Uchiyama I."/>
            <person name="Ito T."/>
            <person name="Fujiyama A."/>
            <person name="Inagaki F."/>
            <person name="Takami H."/>
        </authorList>
    </citation>
    <scope>NUCLEOTIDE SEQUENCE</scope>
    <source>
        <strain evidence="2">Expedition CK06-06</strain>
    </source>
</reference>
<dbReference type="InterPro" id="IPR000719">
    <property type="entry name" value="Prot_kinase_dom"/>
</dbReference>
<feature type="domain" description="Protein kinase" evidence="1">
    <location>
        <begin position="9"/>
        <end position="38"/>
    </location>
</feature>
<organism evidence="2">
    <name type="scientific">marine sediment metagenome</name>
    <dbReference type="NCBI Taxonomy" id="412755"/>
    <lineage>
        <taxon>unclassified sequences</taxon>
        <taxon>metagenomes</taxon>
        <taxon>ecological metagenomes</taxon>
    </lineage>
</organism>
<dbReference type="GO" id="GO:0004672">
    <property type="term" value="F:protein kinase activity"/>
    <property type="evidence" value="ECO:0007669"/>
    <property type="project" value="InterPro"/>
</dbReference>
<protein>
    <recommendedName>
        <fullName evidence="1">Protein kinase domain-containing protein</fullName>
    </recommendedName>
</protein>
<dbReference type="PROSITE" id="PS00107">
    <property type="entry name" value="PROTEIN_KINASE_ATP"/>
    <property type="match status" value="1"/>
</dbReference>
<dbReference type="AlphaFoldDB" id="X0VI13"/>
<dbReference type="InterPro" id="IPR017441">
    <property type="entry name" value="Protein_kinase_ATP_BS"/>
</dbReference>
<dbReference type="SUPFAM" id="SSF56112">
    <property type="entry name" value="Protein kinase-like (PK-like)"/>
    <property type="match status" value="1"/>
</dbReference>
<dbReference type="GO" id="GO:0005524">
    <property type="term" value="F:ATP binding"/>
    <property type="evidence" value="ECO:0007669"/>
    <property type="project" value="InterPro"/>
</dbReference>
<name>X0VI13_9ZZZZ</name>
<evidence type="ECO:0000259" key="1">
    <source>
        <dbReference type="PROSITE" id="PS50011"/>
    </source>
</evidence>
<dbReference type="EMBL" id="BARS01032738">
    <property type="protein sequence ID" value="GAG17919.1"/>
    <property type="molecule type" value="Genomic_DNA"/>
</dbReference>